<dbReference type="AlphaFoldDB" id="A0A433BGD6"/>
<organism evidence="2 3">
    <name type="scientific">Jimgerdemannia flammicorona</name>
    <dbReference type="NCBI Taxonomy" id="994334"/>
    <lineage>
        <taxon>Eukaryota</taxon>
        <taxon>Fungi</taxon>
        <taxon>Fungi incertae sedis</taxon>
        <taxon>Mucoromycota</taxon>
        <taxon>Mucoromycotina</taxon>
        <taxon>Endogonomycetes</taxon>
        <taxon>Endogonales</taxon>
        <taxon>Endogonaceae</taxon>
        <taxon>Jimgerdemannia</taxon>
    </lineage>
</organism>
<evidence type="ECO:0000313" key="3">
    <source>
        <dbReference type="Proteomes" id="UP000268093"/>
    </source>
</evidence>
<dbReference type="EMBL" id="RBNI01013826">
    <property type="protein sequence ID" value="RUP25355.1"/>
    <property type="molecule type" value="Genomic_DNA"/>
</dbReference>
<keyword evidence="3" id="KW-1185">Reference proteome</keyword>
<protein>
    <submittedName>
        <fullName evidence="2">Uncharacterized protein</fullName>
    </submittedName>
</protein>
<feature type="region of interest" description="Disordered" evidence="1">
    <location>
        <begin position="1"/>
        <end position="45"/>
    </location>
</feature>
<accession>A0A433BGD6</accession>
<proteinExistence type="predicted"/>
<evidence type="ECO:0000256" key="1">
    <source>
        <dbReference type="SAM" id="MobiDB-lite"/>
    </source>
</evidence>
<reference evidence="2 3" key="1">
    <citation type="journal article" date="2018" name="New Phytol.">
        <title>Phylogenomics of Endogonaceae and evolution of mycorrhizas within Mucoromycota.</title>
        <authorList>
            <person name="Chang Y."/>
            <person name="Desiro A."/>
            <person name="Na H."/>
            <person name="Sandor L."/>
            <person name="Lipzen A."/>
            <person name="Clum A."/>
            <person name="Barry K."/>
            <person name="Grigoriev I.V."/>
            <person name="Martin F.M."/>
            <person name="Stajich J.E."/>
            <person name="Smith M.E."/>
            <person name="Bonito G."/>
            <person name="Spatafora J.W."/>
        </authorList>
    </citation>
    <scope>NUCLEOTIDE SEQUENCE [LARGE SCALE GENOMIC DNA]</scope>
    <source>
        <strain evidence="2 3">GMNB39</strain>
    </source>
</reference>
<feature type="compositionally biased region" description="Polar residues" evidence="1">
    <location>
        <begin position="24"/>
        <end position="41"/>
    </location>
</feature>
<comment type="caution">
    <text evidence="2">The sequence shown here is derived from an EMBL/GenBank/DDBJ whole genome shotgun (WGS) entry which is preliminary data.</text>
</comment>
<evidence type="ECO:0000313" key="2">
    <source>
        <dbReference type="EMBL" id="RUP25355.1"/>
    </source>
</evidence>
<gene>
    <name evidence="2" type="ORF">BC936DRAFT_138846</name>
</gene>
<sequence length="79" mass="8264">MTSNTPPLSAKIGCGRLDVRSQQKEGTTPQTMSAAQNSTSPAAMETDEVPIEVENDKLEIVSLSLEHVLLIGGSGSPPD</sequence>
<name>A0A433BGD6_9FUNG</name>
<dbReference type="Proteomes" id="UP000268093">
    <property type="component" value="Unassembled WGS sequence"/>
</dbReference>